<protein>
    <recommendedName>
        <fullName evidence="2">N-acetylmuramoyl-L-alanine amidase</fullName>
        <ecNumber evidence="2">3.5.1.28</ecNumber>
    </recommendedName>
</protein>
<dbReference type="STRING" id="445932.Emin_0232"/>
<gene>
    <name evidence="6" type="ordered locus">Emin_0232</name>
</gene>
<dbReference type="Gene3D" id="3.40.630.40">
    <property type="entry name" value="Zn-dependent exopeptidases"/>
    <property type="match status" value="1"/>
</dbReference>
<dbReference type="EC" id="3.5.1.28" evidence="2"/>
<evidence type="ECO:0000313" key="6">
    <source>
        <dbReference type="EMBL" id="ACC97794.1"/>
    </source>
</evidence>
<dbReference type="SMART" id="SM00646">
    <property type="entry name" value="Ami_3"/>
    <property type="match status" value="1"/>
</dbReference>
<organism evidence="6 7">
    <name type="scientific">Elusimicrobium minutum (strain Pei191)</name>
    <dbReference type="NCBI Taxonomy" id="445932"/>
    <lineage>
        <taxon>Bacteria</taxon>
        <taxon>Pseudomonadati</taxon>
        <taxon>Elusimicrobiota</taxon>
        <taxon>Elusimicrobia</taxon>
        <taxon>Elusimicrobiales</taxon>
        <taxon>Elusimicrobiaceae</taxon>
        <taxon>Elusimicrobium</taxon>
    </lineage>
</organism>
<dbReference type="HOGENOM" id="CLU_031959_0_0_0"/>
<dbReference type="GO" id="GO:0009253">
    <property type="term" value="P:peptidoglycan catabolic process"/>
    <property type="evidence" value="ECO:0007669"/>
    <property type="project" value="InterPro"/>
</dbReference>
<keyword evidence="4" id="KW-0732">Signal</keyword>
<evidence type="ECO:0000256" key="3">
    <source>
        <dbReference type="ARBA" id="ARBA00022801"/>
    </source>
</evidence>
<evidence type="ECO:0000313" key="7">
    <source>
        <dbReference type="Proteomes" id="UP000001029"/>
    </source>
</evidence>
<feature type="domain" description="MurNAc-LAA" evidence="5">
    <location>
        <begin position="483"/>
        <end position="596"/>
    </location>
</feature>
<feature type="signal peptide" evidence="4">
    <location>
        <begin position="1"/>
        <end position="20"/>
    </location>
</feature>
<feature type="chain" id="PRO_5002779742" description="N-acetylmuramoyl-L-alanine amidase" evidence="4">
    <location>
        <begin position="21"/>
        <end position="641"/>
    </location>
</feature>
<dbReference type="GO" id="GO:0030288">
    <property type="term" value="C:outer membrane-bounded periplasmic space"/>
    <property type="evidence" value="ECO:0007669"/>
    <property type="project" value="TreeGrafter"/>
</dbReference>
<dbReference type="Pfam" id="PF01520">
    <property type="entry name" value="Amidase_3"/>
    <property type="match status" value="1"/>
</dbReference>
<evidence type="ECO:0000256" key="1">
    <source>
        <dbReference type="ARBA" id="ARBA00001561"/>
    </source>
</evidence>
<dbReference type="SUPFAM" id="SSF53187">
    <property type="entry name" value="Zn-dependent exopeptidases"/>
    <property type="match status" value="1"/>
</dbReference>
<dbReference type="KEGG" id="emi:Emin_0232"/>
<evidence type="ECO:0000256" key="2">
    <source>
        <dbReference type="ARBA" id="ARBA00011901"/>
    </source>
</evidence>
<dbReference type="RefSeq" id="WP_012414409.1">
    <property type="nucleotide sequence ID" value="NC_010644.1"/>
</dbReference>
<dbReference type="EMBL" id="CP001055">
    <property type="protein sequence ID" value="ACC97794.1"/>
    <property type="molecule type" value="Genomic_DNA"/>
</dbReference>
<dbReference type="AlphaFoldDB" id="B2KB35"/>
<dbReference type="InterPro" id="IPR002508">
    <property type="entry name" value="MurNAc-LAA_cat"/>
</dbReference>
<accession>B2KB35</accession>
<comment type="catalytic activity">
    <reaction evidence="1">
        <text>Hydrolyzes the link between N-acetylmuramoyl residues and L-amino acid residues in certain cell-wall glycopeptides.</text>
        <dbReference type="EC" id="3.5.1.28"/>
    </reaction>
</comment>
<name>B2KB35_ELUMP</name>
<dbReference type="Proteomes" id="UP000001029">
    <property type="component" value="Chromosome"/>
</dbReference>
<reference evidence="6 7" key="1">
    <citation type="journal article" date="2009" name="Appl. Environ. Microbiol.">
        <title>Genomic analysis of 'Elusimicrobium minutum,' the first cultivated representative of the phylum 'Elusimicrobia' (formerly termite group 1).</title>
        <authorList>
            <person name="Herlemann D.P.R."/>
            <person name="Geissinger O."/>
            <person name="Ikeda-Ohtsubo W."/>
            <person name="Kunin V."/>
            <person name="Sun H."/>
            <person name="Lapidus A."/>
            <person name="Hugenholtz P."/>
            <person name="Brune A."/>
        </authorList>
    </citation>
    <scope>NUCLEOTIDE SEQUENCE [LARGE SCALE GENOMIC DNA]</scope>
    <source>
        <strain evidence="6 7">Pei191</strain>
    </source>
</reference>
<proteinExistence type="predicted"/>
<keyword evidence="7" id="KW-1185">Reference proteome</keyword>
<dbReference type="PANTHER" id="PTHR30404">
    <property type="entry name" value="N-ACETYLMURAMOYL-L-ALANINE AMIDASE"/>
    <property type="match status" value="1"/>
</dbReference>
<dbReference type="InterPro" id="IPR050695">
    <property type="entry name" value="N-acetylmuramoyl_amidase_3"/>
</dbReference>
<sequence length="641" mass="71757">MKRNYFFAFLLLISAALSYAQDVPVAANLPLREKNPETVYPISVEYPHENMYIPMGTKATFIFGNISNPKAALTINNVPVPVYKTGGFLAFLPIEEGKFTFNIETDDGVVKHQATRTVNVDGVKIKEFKEASFEIKTIKPQTDIWAVPGDKIELSAFGMPGSSVTAAISGLKEAKNIELKEVESGFYQAFYIITDKDQAKAAKITYRIFHEPTGTKNRAVAPGRLKILEPKDFVTAEIKAPGSRIRNQAVKKGSLYPFYNMYGNIVIDGLYEGMYRVRLGEKHSGWIEESKVRPVRKTPSLNKIETVTTEDLTTKTRITFYGKNIVPVLTESGPTSFNMTFFYTDYNIPVIEDPISTLVNNIVFEIIDDTTIKFNLNYAEGQILWGYDYAYDEKGNLVLELMHKPFLNPQPGKPLAGAKIMLDPGHSPRRKPDYDGAIGPTGLLEYEVNMQTAKELASLLAKTGAEVIMSKNETEQTSLQQRAAAALKSGAHIFVSIHHNALPVGANPLSKERGFTVYYFHEHSKKLAEDITKGFVKNVKLPNMGTWPGDFYVVRTPQLPAVLTENAFLMYPNQEEMVRNDKTRQAFVKAIYEGILNFYNVKIDEPATAATKPKVYRHKKKITKNTQVKKPIMAKSAAQAK</sequence>
<dbReference type="OrthoDB" id="9772024at2"/>
<keyword evidence="3" id="KW-0378">Hydrolase</keyword>
<evidence type="ECO:0000256" key="4">
    <source>
        <dbReference type="SAM" id="SignalP"/>
    </source>
</evidence>
<evidence type="ECO:0000259" key="5">
    <source>
        <dbReference type="SMART" id="SM00646"/>
    </source>
</evidence>
<dbReference type="CDD" id="cd02696">
    <property type="entry name" value="MurNAc-LAA"/>
    <property type="match status" value="1"/>
</dbReference>
<dbReference type="GO" id="GO:0008745">
    <property type="term" value="F:N-acetylmuramoyl-L-alanine amidase activity"/>
    <property type="evidence" value="ECO:0007669"/>
    <property type="project" value="UniProtKB-EC"/>
</dbReference>
<dbReference type="PANTHER" id="PTHR30404:SF0">
    <property type="entry name" value="N-ACETYLMURAMOYL-L-ALANINE AMIDASE AMIC"/>
    <property type="match status" value="1"/>
</dbReference>